<dbReference type="Proteomes" id="UP000198811">
    <property type="component" value="Unassembled WGS sequence"/>
</dbReference>
<evidence type="ECO:0000313" key="4">
    <source>
        <dbReference type="Proteomes" id="UP000198811"/>
    </source>
</evidence>
<keyword evidence="4" id="KW-1185">Reference proteome</keyword>
<sequence length="101" mass="12338">MGEFREEIIKLAEEILFLIKRDGYDIDNMTSDQMNELVDQYLNNLNIDNLDEFMSLNYAEDFLLEEYNYEIKKSGFLQFYDEFIKNMRINNIHKQEKKYIN</sequence>
<evidence type="ECO:0000313" key="6">
    <source>
        <dbReference type="Proteomes" id="UP000528432"/>
    </source>
</evidence>
<evidence type="ECO:0000313" key="5">
    <source>
        <dbReference type="Proteomes" id="UP000250223"/>
    </source>
</evidence>
<reference evidence="1 6" key="3">
    <citation type="submission" date="2020-05" db="EMBL/GenBank/DDBJ databases">
        <title>Draft genome sequence of Clostridium cochlearium strain AGROS13 isolated from a sheep dairy farm in New Zealand.</title>
        <authorList>
            <person name="Gupta T.B."/>
            <person name="Jauregui R."/>
            <person name="Risson A.N."/>
            <person name="Brightwell G."/>
            <person name="Maclean P."/>
        </authorList>
    </citation>
    <scope>NUCLEOTIDE SEQUENCE [LARGE SCALE GENOMIC DNA]</scope>
    <source>
        <strain evidence="1 6">AGROS13</strain>
    </source>
</reference>
<dbReference type="AlphaFoldDB" id="A0A240ARY9"/>
<reference evidence="3 5" key="2">
    <citation type="submission" date="2018-06" db="EMBL/GenBank/DDBJ databases">
        <authorList>
            <consortium name="Pathogen Informatics"/>
            <person name="Doyle S."/>
        </authorList>
    </citation>
    <scope>NUCLEOTIDE SEQUENCE [LARGE SCALE GENOMIC DNA]</scope>
    <source>
        <strain evidence="3 5">NCTC13028</strain>
    </source>
</reference>
<evidence type="ECO:0000313" key="2">
    <source>
        <dbReference type="EMBL" id="SDK94591.1"/>
    </source>
</evidence>
<dbReference type="STRING" id="1494.SAMN05216497_1032"/>
<dbReference type="Proteomes" id="UP000250223">
    <property type="component" value="Unassembled WGS sequence"/>
</dbReference>
<evidence type="ECO:0000313" key="3">
    <source>
        <dbReference type="EMBL" id="SQB35465.1"/>
    </source>
</evidence>
<dbReference type="EMBL" id="FNGL01000003">
    <property type="protein sequence ID" value="SDK94591.1"/>
    <property type="molecule type" value="Genomic_DNA"/>
</dbReference>
<dbReference type="Proteomes" id="UP000528432">
    <property type="component" value="Unassembled WGS sequence"/>
</dbReference>
<dbReference type="RefSeq" id="WP_089863701.1">
    <property type="nucleotide sequence ID" value="NZ_CP173238.1"/>
</dbReference>
<reference evidence="2 4" key="1">
    <citation type="submission" date="2016-10" db="EMBL/GenBank/DDBJ databases">
        <authorList>
            <person name="Varghese N."/>
            <person name="Submissions S."/>
        </authorList>
    </citation>
    <scope>NUCLEOTIDE SEQUENCE [LARGE SCALE GENOMIC DNA]</scope>
    <source>
        <strain evidence="2 4">NLAE-zl-C224</strain>
    </source>
</reference>
<proteinExistence type="predicted"/>
<gene>
    <name evidence="1" type="ORF">HMJ28_11495</name>
    <name evidence="3" type="ORF">NCTC13028_01973</name>
    <name evidence="2" type="ORF">SAMN05216497_1032</name>
</gene>
<protein>
    <submittedName>
        <fullName evidence="1">Uncharacterized protein</fullName>
    </submittedName>
</protein>
<evidence type="ECO:0000313" key="1">
    <source>
        <dbReference type="EMBL" id="NOH16991.1"/>
    </source>
</evidence>
<dbReference type="EMBL" id="JABFIF010000030">
    <property type="protein sequence ID" value="NOH16991.1"/>
    <property type="molecule type" value="Genomic_DNA"/>
</dbReference>
<dbReference type="EMBL" id="UAWC01000024">
    <property type="protein sequence ID" value="SQB35465.1"/>
    <property type="molecule type" value="Genomic_DNA"/>
</dbReference>
<accession>A0A240ARY9</accession>
<dbReference type="GeneID" id="70577762"/>
<dbReference type="OrthoDB" id="1911093at2"/>
<organism evidence="1 6">
    <name type="scientific">Clostridium cochlearium</name>
    <dbReference type="NCBI Taxonomy" id="1494"/>
    <lineage>
        <taxon>Bacteria</taxon>
        <taxon>Bacillati</taxon>
        <taxon>Bacillota</taxon>
        <taxon>Clostridia</taxon>
        <taxon>Eubacteriales</taxon>
        <taxon>Clostridiaceae</taxon>
        <taxon>Clostridium</taxon>
    </lineage>
</organism>
<name>A0A240ARY9_CLOCO</name>